<organism evidence="1">
    <name type="scientific">marine metagenome</name>
    <dbReference type="NCBI Taxonomy" id="408172"/>
    <lineage>
        <taxon>unclassified sequences</taxon>
        <taxon>metagenomes</taxon>
        <taxon>ecological metagenomes</taxon>
    </lineage>
</organism>
<proteinExistence type="predicted"/>
<evidence type="ECO:0000313" key="1">
    <source>
        <dbReference type="EMBL" id="SVB79204.1"/>
    </source>
</evidence>
<sequence>WKVSFKSIPSIILQNTRTVSQDGFIMKEFYVD</sequence>
<gene>
    <name evidence="1" type="ORF">METZ01_LOCUS232058</name>
</gene>
<accession>A0A382GWD7</accession>
<reference evidence="1" key="1">
    <citation type="submission" date="2018-05" db="EMBL/GenBank/DDBJ databases">
        <authorList>
            <person name="Lanie J.A."/>
            <person name="Ng W.-L."/>
            <person name="Kazmierczak K.M."/>
            <person name="Andrzejewski T.M."/>
            <person name="Davidsen T.M."/>
            <person name="Wayne K.J."/>
            <person name="Tettelin H."/>
            <person name="Glass J.I."/>
            <person name="Rusch D."/>
            <person name="Podicherti R."/>
            <person name="Tsui H.-C.T."/>
            <person name="Winkler M.E."/>
        </authorList>
    </citation>
    <scope>NUCLEOTIDE SEQUENCE</scope>
</reference>
<protein>
    <submittedName>
        <fullName evidence="1">Uncharacterized protein</fullName>
    </submittedName>
</protein>
<feature type="non-terminal residue" evidence="1">
    <location>
        <position position="1"/>
    </location>
</feature>
<name>A0A382GWD7_9ZZZZ</name>
<dbReference type="EMBL" id="UINC01057729">
    <property type="protein sequence ID" value="SVB79204.1"/>
    <property type="molecule type" value="Genomic_DNA"/>
</dbReference>
<dbReference type="AlphaFoldDB" id="A0A382GWD7"/>